<dbReference type="GO" id="GO:0005794">
    <property type="term" value="C:Golgi apparatus"/>
    <property type="evidence" value="ECO:0007669"/>
    <property type="project" value="UniProtKB-SubCell"/>
</dbReference>
<dbReference type="GO" id="GO:0016192">
    <property type="term" value="P:vesicle-mediated transport"/>
    <property type="evidence" value="ECO:0007669"/>
    <property type="project" value="InterPro"/>
</dbReference>
<dbReference type="PROSITE" id="PS50180">
    <property type="entry name" value="GAE"/>
    <property type="match status" value="1"/>
</dbReference>
<keyword evidence="4" id="KW-0333">Golgi apparatus</keyword>
<dbReference type="Pfam" id="PF01602">
    <property type="entry name" value="Adaptin_N"/>
    <property type="match status" value="1"/>
</dbReference>
<dbReference type="GO" id="GO:0030117">
    <property type="term" value="C:membrane coat"/>
    <property type="evidence" value="ECO:0007669"/>
    <property type="project" value="InterPro"/>
</dbReference>
<feature type="domain" description="GAE" evidence="8">
    <location>
        <begin position="275"/>
        <end position="390"/>
    </location>
</feature>
<dbReference type="Proteomes" id="UP000271974">
    <property type="component" value="Unassembled WGS sequence"/>
</dbReference>
<evidence type="ECO:0000256" key="6">
    <source>
        <dbReference type="ARBA" id="ARBA00029433"/>
    </source>
</evidence>
<evidence type="ECO:0000256" key="3">
    <source>
        <dbReference type="ARBA" id="ARBA00022927"/>
    </source>
</evidence>
<dbReference type="InterPro" id="IPR016024">
    <property type="entry name" value="ARM-type_fold"/>
</dbReference>
<evidence type="ECO:0000256" key="4">
    <source>
        <dbReference type="ARBA" id="ARBA00023034"/>
    </source>
</evidence>
<dbReference type="Gene3D" id="2.60.40.1230">
    <property type="match status" value="1"/>
</dbReference>
<dbReference type="InterPro" id="IPR011989">
    <property type="entry name" value="ARM-like"/>
</dbReference>
<evidence type="ECO:0000313" key="9">
    <source>
        <dbReference type="EMBL" id="RUS72129.1"/>
    </source>
</evidence>
<keyword evidence="3" id="KW-0653">Protein transport</keyword>
<proteinExistence type="predicted"/>
<dbReference type="SMART" id="SM00809">
    <property type="entry name" value="Alpha_adaptinC2"/>
    <property type="match status" value="1"/>
</dbReference>
<comment type="caution">
    <text evidence="9">The sequence shown here is derived from an EMBL/GenBank/DDBJ whole genome shotgun (WGS) entry which is preliminary data.</text>
</comment>
<keyword evidence="5" id="KW-0472">Membrane</keyword>
<keyword evidence="10" id="KW-1185">Reference proteome</keyword>
<evidence type="ECO:0000256" key="2">
    <source>
        <dbReference type="ARBA" id="ARBA00022448"/>
    </source>
</evidence>
<dbReference type="InterPro" id="IPR008152">
    <property type="entry name" value="Clathrin_a/b/g-adaptin_app_Ig"/>
</dbReference>
<dbReference type="SUPFAM" id="SSF48371">
    <property type="entry name" value="ARM repeat"/>
    <property type="match status" value="1"/>
</dbReference>
<sequence length="395" mass="42911">MAGNYIKGDVVTVVIQLVSETSQLHAYSVQQLFRYLSNDISQQPLAQVAAWCIGEYGELLHSSKIEEEEPLQVSNDEVISLLERILINNNSSVVTKEYAITALMKLSSRFTDCSLRLQQVIAQYGSSTNVELQQRSVEYSSLFVKFDNMRPALLEHMPLIEAHPHSLEENFLDGQEEVNLLADSTSSHTNGHGGTPIPQPVENGDILDILSSSTSTAANPASNSGGGAADLLDLLGDLTMDTSSAINNPVLPPGQNLLDGFVQPAASQNLVNGSNSLSPMAVFNKAGLLVEFTCQRASNDPTRTVINMKATNSSPYPMSDFVFQAAVPKSFQLNLQSPSGTSIPPVNGGPITQVIQLNNPQKQPIRMRLKINYTHNGNVVNEMAEVNTFPSDLWQ</sequence>
<dbReference type="OrthoDB" id="28053at2759"/>
<evidence type="ECO:0000259" key="8">
    <source>
        <dbReference type="PROSITE" id="PS50180"/>
    </source>
</evidence>
<evidence type="ECO:0000313" key="10">
    <source>
        <dbReference type="Proteomes" id="UP000271974"/>
    </source>
</evidence>
<evidence type="ECO:0000256" key="5">
    <source>
        <dbReference type="ARBA" id="ARBA00023136"/>
    </source>
</evidence>
<dbReference type="InterPro" id="IPR002553">
    <property type="entry name" value="Clathrin/coatomer_adapt-like_N"/>
</dbReference>
<gene>
    <name evidence="9" type="ORF">EGW08_020102</name>
</gene>
<dbReference type="Gene3D" id="1.25.10.10">
    <property type="entry name" value="Leucine-rich Repeat Variant"/>
    <property type="match status" value="1"/>
</dbReference>
<organism evidence="9 10">
    <name type="scientific">Elysia chlorotica</name>
    <name type="common">Eastern emerald elysia</name>
    <name type="synonym">Sea slug</name>
    <dbReference type="NCBI Taxonomy" id="188477"/>
    <lineage>
        <taxon>Eukaryota</taxon>
        <taxon>Metazoa</taxon>
        <taxon>Spiralia</taxon>
        <taxon>Lophotrochozoa</taxon>
        <taxon>Mollusca</taxon>
        <taxon>Gastropoda</taxon>
        <taxon>Heterobranchia</taxon>
        <taxon>Euthyneura</taxon>
        <taxon>Panpulmonata</taxon>
        <taxon>Sacoglossa</taxon>
        <taxon>Placobranchoidea</taxon>
        <taxon>Plakobranchidae</taxon>
        <taxon>Elysia</taxon>
    </lineage>
</organism>
<keyword evidence="2" id="KW-0813">Transport</keyword>
<name>A0A433SS91_ELYCH</name>
<dbReference type="InterPro" id="IPR008153">
    <property type="entry name" value="GAE_dom"/>
</dbReference>
<evidence type="ECO:0000256" key="1">
    <source>
        <dbReference type="ARBA" id="ARBA00004555"/>
    </source>
</evidence>
<feature type="region of interest" description="Disordered" evidence="7">
    <location>
        <begin position="184"/>
        <end position="204"/>
    </location>
</feature>
<protein>
    <recommendedName>
        <fullName evidence="8">GAE domain-containing protein</fullName>
    </recommendedName>
</protein>
<reference evidence="9 10" key="1">
    <citation type="submission" date="2019-01" db="EMBL/GenBank/DDBJ databases">
        <title>A draft genome assembly of the solar-powered sea slug Elysia chlorotica.</title>
        <authorList>
            <person name="Cai H."/>
            <person name="Li Q."/>
            <person name="Fang X."/>
            <person name="Li J."/>
            <person name="Curtis N.E."/>
            <person name="Altenburger A."/>
            <person name="Shibata T."/>
            <person name="Feng M."/>
            <person name="Maeda T."/>
            <person name="Schwartz J.A."/>
            <person name="Shigenobu S."/>
            <person name="Lundholm N."/>
            <person name="Nishiyama T."/>
            <person name="Yang H."/>
            <person name="Hasebe M."/>
            <person name="Li S."/>
            <person name="Pierce S.K."/>
            <person name="Wang J."/>
        </authorList>
    </citation>
    <scope>NUCLEOTIDE SEQUENCE [LARGE SCALE GENOMIC DNA]</scope>
    <source>
        <strain evidence="9">EC2010</strain>
        <tissue evidence="9">Whole organism of an adult</tissue>
    </source>
</reference>
<dbReference type="SUPFAM" id="SSF49348">
    <property type="entry name" value="Clathrin adaptor appendage domain"/>
    <property type="match status" value="1"/>
</dbReference>
<dbReference type="AlphaFoldDB" id="A0A433SS91"/>
<dbReference type="InterPro" id="IPR050840">
    <property type="entry name" value="Adaptor_Complx_Large_Subunit"/>
</dbReference>
<dbReference type="GO" id="GO:0006886">
    <property type="term" value="P:intracellular protein transport"/>
    <property type="evidence" value="ECO:0007669"/>
    <property type="project" value="InterPro"/>
</dbReference>
<dbReference type="EMBL" id="RQTK01001107">
    <property type="protein sequence ID" value="RUS72129.1"/>
    <property type="molecule type" value="Genomic_DNA"/>
</dbReference>
<dbReference type="InterPro" id="IPR013041">
    <property type="entry name" value="Clathrin_app_Ig-like_sf"/>
</dbReference>
<dbReference type="Pfam" id="PF02883">
    <property type="entry name" value="Alpha_adaptinC2"/>
    <property type="match status" value="1"/>
</dbReference>
<dbReference type="PANTHER" id="PTHR22780">
    <property type="entry name" value="ADAPTIN, ALPHA/GAMMA/EPSILON"/>
    <property type="match status" value="1"/>
</dbReference>
<comment type="subcellular location">
    <subcellularLocation>
        <location evidence="6">Endomembrane system</location>
        <topology evidence="6">Peripheral membrane protein</topology>
        <orientation evidence="6">Cytoplasmic side</orientation>
    </subcellularLocation>
    <subcellularLocation>
        <location evidence="1">Golgi apparatus</location>
    </subcellularLocation>
</comment>
<accession>A0A433SS91</accession>
<dbReference type="STRING" id="188477.A0A433SS91"/>
<evidence type="ECO:0000256" key="7">
    <source>
        <dbReference type="SAM" id="MobiDB-lite"/>
    </source>
</evidence>